<dbReference type="PANTHER" id="PTHR43053">
    <property type="entry name" value="GLYCOSIDASE FAMILY 31"/>
    <property type="match status" value="1"/>
</dbReference>
<feature type="domain" description="Glycosyl hydrolase family 36 C-terminal" evidence="7">
    <location>
        <begin position="646"/>
        <end position="721"/>
    </location>
</feature>
<evidence type="ECO:0000256" key="2">
    <source>
        <dbReference type="ARBA" id="ARBA00012755"/>
    </source>
</evidence>
<dbReference type="InterPro" id="IPR031705">
    <property type="entry name" value="Glyco_hydro_36_C"/>
</dbReference>
<evidence type="ECO:0000256" key="6">
    <source>
        <dbReference type="PIRSR" id="PIRSR005536-1"/>
    </source>
</evidence>
<dbReference type="Gene3D" id="2.70.98.60">
    <property type="entry name" value="alpha-galactosidase from lactobacil brevis"/>
    <property type="match status" value="1"/>
</dbReference>
<sequence>MAIIYNKEKRIFSLHTEHTTYQMMADTHDYLLHLYYGKRLDSEMDYILTYYDRGFSGNPYDLGNDRTYSLDALPQEFPVLGTGDYRTTAGKIREANGCMALDLRYTGYQIQDGKYDLPGLPAAHSEAAQTLCIYLKDERVGVEVTLLYGVLPDCDVITRSVKVTNVGKNEIYLEKLSSACLDLLYGDYDVLTFYGRHAMERNMQRTPVTHGRQVIGSNRGTSGHQYNPYMILAEHGTTETAGACYGVSLVYSGSFEGSVELDQFDQIRLVMGLQEDFFSYQLKPEQTFYAPEAVLSYSAYGMEQLSNQMHHLVREHICRGKYKDQIRPVLVNSWEACYFDFNGEAIVNLAEQAAALGVELLVMDDGWFGTRDDDNSSLGDWIVNEDKLGCSLTELTKRVHDKGVQFGIWIEPEMVSENSDLYRKHPEWAIQVPGKHPVHGRNQLVLDFANPEVVDHIYEQIAAVLRQGDINYVKWDMNRSLCDIYSDSMVWQGNVMYDYMLGVYDLLERLTQAFPDMLWEGCSGGGGRFDMGMLYYTPQIWCSDNTDAVDRIRIQYGTSFAYPLSTMGAHVSAVPNHQTGRVTDMKTRGVVAMTGAFGYELDLGKLSEEDKTAVREQIKTYHEAAPVILKGDYYRLSNPFEAEYGAWMSVDEEKKHAVVGAVLLNTHGNHPVFYIRLRGLAPERSYRDKKTGTVYSGAALMELGMPFTIVSGNYPSYQILLDAVE</sequence>
<dbReference type="CDD" id="cd14791">
    <property type="entry name" value="GH36"/>
    <property type="match status" value="1"/>
</dbReference>
<dbReference type="SUPFAM" id="SSF51445">
    <property type="entry name" value="(Trans)glycosidases"/>
    <property type="match status" value="1"/>
</dbReference>
<name>A0A8I0ANE1_9FIRM</name>
<gene>
    <name evidence="9" type="ORF">H8S09_03505</name>
</gene>
<dbReference type="FunFam" id="3.20.20.70:FF:000118">
    <property type="entry name" value="Alpha-galactosidase"/>
    <property type="match status" value="1"/>
</dbReference>
<keyword evidence="4 5" id="KW-0326">Glycosidase</keyword>
<dbReference type="EMBL" id="JACOOX010000002">
    <property type="protein sequence ID" value="MBC5661970.1"/>
    <property type="molecule type" value="Genomic_DNA"/>
</dbReference>
<proteinExistence type="inferred from homology"/>
<comment type="catalytic activity">
    <reaction evidence="1 5">
        <text>Hydrolysis of terminal, non-reducing alpha-D-galactose residues in alpha-D-galactosides, including galactose oligosaccharides, galactomannans and galactolipids.</text>
        <dbReference type="EC" id="3.2.1.22"/>
    </reaction>
</comment>
<dbReference type="Proteomes" id="UP000615234">
    <property type="component" value="Unassembled WGS sequence"/>
</dbReference>
<dbReference type="InterPro" id="IPR050985">
    <property type="entry name" value="Alpha-glycosidase_related"/>
</dbReference>
<evidence type="ECO:0000256" key="5">
    <source>
        <dbReference type="PIRNR" id="PIRNR005536"/>
    </source>
</evidence>
<evidence type="ECO:0000256" key="3">
    <source>
        <dbReference type="ARBA" id="ARBA00022801"/>
    </source>
</evidence>
<accession>A0A8I0ANE1</accession>
<dbReference type="GO" id="GO:0016052">
    <property type="term" value="P:carbohydrate catabolic process"/>
    <property type="evidence" value="ECO:0007669"/>
    <property type="project" value="InterPro"/>
</dbReference>
<dbReference type="InterPro" id="IPR013785">
    <property type="entry name" value="Aldolase_TIM"/>
</dbReference>
<feature type="active site" description="Nucleophile" evidence="6">
    <location>
        <position position="476"/>
    </location>
</feature>
<evidence type="ECO:0000256" key="4">
    <source>
        <dbReference type="ARBA" id="ARBA00023295"/>
    </source>
</evidence>
<dbReference type="InterPro" id="IPR000111">
    <property type="entry name" value="Glyco_hydro_27/36_CS"/>
</dbReference>
<evidence type="ECO:0000313" key="9">
    <source>
        <dbReference type="EMBL" id="MBC5661970.1"/>
    </source>
</evidence>
<dbReference type="PIRSF" id="PIRSF005536">
    <property type="entry name" value="Agal"/>
    <property type="match status" value="1"/>
</dbReference>
<reference evidence="9 10" key="1">
    <citation type="submission" date="2020-08" db="EMBL/GenBank/DDBJ databases">
        <title>Genome public.</title>
        <authorList>
            <person name="Liu C."/>
            <person name="Sun Q."/>
        </authorList>
    </citation>
    <scope>NUCLEOTIDE SEQUENCE [LARGE SCALE GENOMIC DNA]</scope>
    <source>
        <strain evidence="9 10">NSJ-10</strain>
    </source>
</reference>
<dbReference type="Pfam" id="PF16875">
    <property type="entry name" value="Glyco_hydro_36N"/>
    <property type="match status" value="1"/>
</dbReference>
<dbReference type="PROSITE" id="PS00512">
    <property type="entry name" value="ALPHA_GALACTOSIDASE"/>
    <property type="match status" value="1"/>
</dbReference>
<dbReference type="InterPro" id="IPR038417">
    <property type="entry name" value="Alpga-gal_N_sf"/>
</dbReference>
<dbReference type="Gene3D" id="3.20.20.70">
    <property type="entry name" value="Aldolase class I"/>
    <property type="match status" value="1"/>
</dbReference>
<dbReference type="Pfam" id="PF02065">
    <property type="entry name" value="Melibiase"/>
    <property type="match status" value="1"/>
</dbReference>
<dbReference type="InterPro" id="IPR013780">
    <property type="entry name" value="Glyco_hydro_b"/>
</dbReference>
<dbReference type="AlphaFoldDB" id="A0A8I0ANE1"/>
<dbReference type="InterPro" id="IPR002252">
    <property type="entry name" value="Glyco_hydro_36"/>
</dbReference>
<dbReference type="Pfam" id="PF16874">
    <property type="entry name" value="Glyco_hydro_36C"/>
    <property type="match status" value="1"/>
</dbReference>
<evidence type="ECO:0000259" key="7">
    <source>
        <dbReference type="Pfam" id="PF16874"/>
    </source>
</evidence>
<dbReference type="RefSeq" id="WP_186847384.1">
    <property type="nucleotide sequence ID" value="NZ_JACOOX010000002.1"/>
</dbReference>
<comment type="caution">
    <text evidence="9">The sequence shown here is derived from an EMBL/GenBank/DDBJ whole genome shotgun (WGS) entry which is preliminary data.</text>
</comment>
<comment type="similarity">
    <text evidence="5">Belongs to the glycosyl hydrolase.</text>
</comment>
<dbReference type="InterPro" id="IPR031704">
    <property type="entry name" value="Glyco_hydro_36_N"/>
</dbReference>
<dbReference type="Gene3D" id="2.60.40.1180">
    <property type="entry name" value="Golgi alpha-mannosidase II"/>
    <property type="match status" value="1"/>
</dbReference>
<dbReference type="EC" id="3.2.1.22" evidence="2 5"/>
<dbReference type="PANTHER" id="PTHR43053:SF3">
    <property type="entry name" value="ALPHA-GALACTOSIDASE C-RELATED"/>
    <property type="match status" value="1"/>
</dbReference>
<organism evidence="9 10">
    <name type="scientific">Coprococcus hominis</name>
    <name type="common">ex Liu et al. 2022</name>
    <dbReference type="NCBI Taxonomy" id="2763039"/>
    <lineage>
        <taxon>Bacteria</taxon>
        <taxon>Bacillati</taxon>
        <taxon>Bacillota</taxon>
        <taxon>Clostridia</taxon>
        <taxon>Lachnospirales</taxon>
        <taxon>Lachnospiraceae</taxon>
        <taxon>Coprococcus</taxon>
    </lineage>
</organism>
<feature type="domain" description="Glycosyl hydrolase family 36 N-terminal" evidence="8">
    <location>
        <begin position="30"/>
        <end position="283"/>
    </location>
</feature>
<evidence type="ECO:0000313" key="10">
    <source>
        <dbReference type="Proteomes" id="UP000615234"/>
    </source>
</evidence>
<keyword evidence="3 5" id="KW-0378">Hydrolase</keyword>
<protein>
    <recommendedName>
        <fullName evidence="2 5">Alpha-galactosidase</fullName>
        <ecNumber evidence="2 5">3.2.1.22</ecNumber>
    </recommendedName>
</protein>
<keyword evidence="10" id="KW-1185">Reference proteome</keyword>
<dbReference type="InterPro" id="IPR017853">
    <property type="entry name" value="GH"/>
</dbReference>
<evidence type="ECO:0000259" key="8">
    <source>
        <dbReference type="Pfam" id="PF16875"/>
    </source>
</evidence>
<evidence type="ECO:0000256" key="1">
    <source>
        <dbReference type="ARBA" id="ARBA00001255"/>
    </source>
</evidence>
<feature type="active site" description="Proton donor" evidence="6">
    <location>
        <position position="544"/>
    </location>
</feature>
<dbReference type="GO" id="GO:0004557">
    <property type="term" value="F:alpha-galactosidase activity"/>
    <property type="evidence" value="ECO:0007669"/>
    <property type="project" value="UniProtKB-UniRule"/>
</dbReference>
<dbReference type="PRINTS" id="PR00743">
    <property type="entry name" value="GLHYDRLASE36"/>
</dbReference>